<dbReference type="AlphaFoldDB" id="A0A0A1XQ54"/>
<name>A0A0A1XQ54_ZEUCU</name>
<sequence>MNGVKMYFNRNTIKVYKPLSYFRPWEDYNEIKPNIVEPAPAPKCLDCCPQPVASTVTWWNWFMPVFFLFAIQTTPTVLPGGATVVSTPDVPQTLPTIPPTVKTSPTQESRKKRKRDAEDEDEEDLLKAKRDKNLMKKISKLSREQVEEILPYQHEMARTFAPKERSPAEQLKRDKNTEACRMSRRRKKLMDILKEFSSAFRI</sequence>
<proteinExistence type="predicted"/>
<evidence type="ECO:0000313" key="3">
    <source>
        <dbReference type="EMBL" id="JAD13151.1"/>
    </source>
</evidence>
<feature type="compositionally biased region" description="Polar residues" evidence="1">
    <location>
        <begin position="87"/>
        <end position="107"/>
    </location>
</feature>
<keyword evidence="3" id="KW-0255">Endonuclease</keyword>
<dbReference type="EMBL" id="GBXI01001141">
    <property type="protein sequence ID" value="JAD13151.1"/>
    <property type="molecule type" value="Transcribed_RNA"/>
</dbReference>
<gene>
    <name evidence="3" type="primary">FEN1_1</name>
    <name evidence="2" type="synonym">FEN1_0</name>
    <name evidence="2" type="ORF">g.52852</name>
    <name evidence="3" type="ORF">g.52862</name>
</gene>
<reference evidence="3" key="1">
    <citation type="submission" date="2014-11" db="EMBL/GenBank/DDBJ databases">
        <authorList>
            <person name="Geib S."/>
        </authorList>
    </citation>
    <scope>NUCLEOTIDE SEQUENCE</scope>
</reference>
<evidence type="ECO:0000313" key="2">
    <source>
        <dbReference type="EMBL" id="JAD06261.1"/>
    </source>
</evidence>
<feature type="region of interest" description="Disordered" evidence="1">
    <location>
        <begin position="87"/>
        <end position="124"/>
    </location>
</feature>
<keyword evidence="3" id="KW-0540">Nuclease</keyword>
<dbReference type="GO" id="GO:0004519">
    <property type="term" value="F:endonuclease activity"/>
    <property type="evidence" value="ECO:0007669"/>
    <property type="project" value="UniProtKB-KW"/>
</dbReference>
<organism evidence="3">
    <name type="scientific">Zeugodacus cucurbitae</name>
    <name type="common">Melon fruit fly</name>
    <name type="synonym">Bactrocera cucurbitae</name>
    <dbReference type="NCBI Taxonomy" id="28588"/>
    <lineage>
        <taxon>Eukaryota</taxon>
        <taxon>Metazoa</taxon>
        <taxon>Ecdysozoa</taxon>
        <taxon>Arthropoda</taxon>
        <taxon>Hexapoda</taxon>
        <taxon>Insecta</taxon>
        <taxon>Pterygota</taxon>
        <taxon>Neoptera</taxon>
        <taxon>Endopterygota</taxon>
        <taxon>Diptera</taxon>
        <taxon>Brachycera</taxon>
        <taxon>Muscomorpha</taxon>
        <taxon>Tephritoidea</taxon>
        <taxon>Tephritidae</taxon>
        <taxon>Zeugodacus</taxon>
        <taxon>Zeugodacus</taxon>
    </lineage>
</organism>
<dbReference type="EMBL" id="GBXI01008031">
    <property type="protein sequence ID" value="JAD06261.1"/>
    <property type="molecule type" value="Transcribed_RNA"/>
</dbReference>
<reference evidence="3" key="2">
    <citation type="journal article" date="2015" name="Gigascience">
        <title>Reconstructing a comprehensive transcriptome assembly of a white-pupal translocated strain of the pest fruit fly Bactrocera cucurbitae.</title>
        <authorList>
            <person name="Sim S.B."/>
            <person name="Calla B."/>
            <person name="Hall B."/>
            <person name="DeRego T."/>
            <person name="Geib S.M."/>
        </authorList>
    </citation>
    <scope>NUCLEOTIDE SEQUENCE</scope>
</reference>
<accession>A0A0A1XQ54</accession>
<keyword evidence="3" id="KW-0378">Hydrolase</keyword>
<protein>
    <submittedName>
        <fullName evidence="3">Flap endonuclease 1</fullName>
    </submittedName>
</protein>
<evidence type="ECO:0000256" key="1">
    <source>
        <dbReference type="SAM" id="MobiDB-lite"/>
    </source>
</evidence>